<evidence type="ECO:0000313" key="5">
    <source>
        <dbReference type="Proteomes" id="UP001321475"/>
    </source>
</evidence>
<dbReference type="Gene3D" id="3.40.640.10">
    <property type="entry name" value="Type I PLP-dependent aspartate aminotransferase-like (Major domain)"/>
    <property type="match status" value="1"/>
</dbReference>
<sequence>MTADTIETRCSTQAPGATGIAHVADVTPLLPVVGSDTLVPLVDGRSVPYANLDVAASAPALASVAERVTEVLPLYASVHRGAGYLSQVSTALYEASRRTIGGFVGARADDVTIITRNTTDSLNLLAGCVPARADRGPGRVLVLDVEHHANFLPWRRSADATVVASRDSVAATVDAIRDELALQPYALLAITGASNVTGERLPLDEVVRVAHDAGARVVLDGAQLVPHRRFSLEDTGADYVAFSGHKTYAPFGAGALVGRRDWLDAGTPFLAGGGAVRQVGVDRTTWHPAPARHEAGSPNVIGAVALAAACDALAAVDPDEALEHESTLRARLVDGLSDLDGVQVVQVWDDAADPVGVVTFGVEGHDPGLVAAYLSAEHGIGVRDGRFCAHPLLSRLGLDGGAIRASVGVGTSGDEIERLVGALRSFVAEGPRAQYAVVDGCWTVTDDPRPVPAGSGLSGLFATAAAGFVGESAGCGPVPADG</sequence>
<keyword evidence="5" id="KW-1185">Reference proteome</keyword>
<keyword evidence="4" id="KW-0032">Aminotransferase</keyword>
<gene>
    <name evidence="4" type="ORF">GCM10025865_08750</name>
</gene>
<protein>
    <submittedName>
        <fullName evidence="4">Aminotransferase/cysteine desulfurase</fullName>
    </submittedName>
</protein>
<dbReference type="SUPFAM" id="SSF53383">
    <property type="entry name" value="PLP-dependent transferases"/>
    <property type="match status" value="1"/>
</dbReference>
<keyword evidence="2" id="KW-0663">Pyridoxal phosphate</keyword>
<comment type="cofactor">
    <cofactor evidence="1">
        <name>pyridoxal 5'-phosphate</name>
        <dbReference type="ChEBI" id="CHEBI:597326"/>
    </cofactor>
</comment>
<dbReference type="PANTHER" id="PTHR43586">
    <property type="entry name" value="CYSTEINE DESULFURASE"/>
    <property type="match status" value="1"/>
</dbReference>
<reference evidence="5" key="1">
    <citation type="journal article" date="2019" name="Int. J. Syst. Evol. Microbiol.">
        <title>The Global Catalogue of Microorganisms (GCM) 10K type strain sequencing project: providing services to taxonomists for standard genome sequencing and annotation.</title>
        <authorList>
            <consortium name="The Broad Institute Genomics Platform"/>
            <consortium name="The Broad Institute Genome Sequencing Center for Infectious Disease"/>
            <person name="Wu L."/>
            <person name="Ma J."/>
        </authorList>
    </citation>
    <scope>NUCLEOTIDE SEQUENCE [LARGE SCALE GENOMIC DNA]</scope>
    <source>
        <strain evidence="5">NBRC 108565</strain>
    </source>
</reference>
<dbReference type="InterPro" id="IPR015421">
    <property type="entry name" value="PyrdxlP-dep_Trfase_major"/>
</dbReference>
<evidence type="ECO:0000259" key="3">
    <source>
        <dbReference type="Pfam" id="PF00266"/>
    </source>
</evidence>
<dbReference type="InterPro" id="IPR000192">
    <property type="entry name" value="Aminotrans_V_dom"/>
</dbReference>
<evidence type="ECO:0000313" key="4">
    <source>
        <dbReference type="EMBL" id="BDZ41576.1"/>
    </source>
</evidence>
<accession>A0ABM8G0P5</accession>
<organism evidence="4 5">
    <name type="scientific">Paraoerskovia sediminicola</name>
    <dbReference type="NCBI Taxonomy" id="1138587"/>
    <lineage>
        <taxon>Bacteria</taxon>
        <taxon>Bacillati</taxon>
        <taxon>Actinomycetota</taxon>
        <taxon>Actinomycetes</taxon>
        <taxon>Micrococcales</taxon>
        <taxon>Cellulomonadaceae</taxon>
        <taxon>Paraoerskovia</taxon>
    </lineage>
</organism>
<dbReference type="PANTHER" id="PTHR43586:SF8">
    <property type="entry name" value="CYSTEINE DESULFURASE 1, CHLOROPLASTIC"/>
    <property type="match status" value="1"/>
</dbReference>
<proteinExistence type="predicted"/>
<dbReference type="Gene3D" id="3.90.1150.10">
    <property type="entry name" value="Aspartate Aminotransferase, domain 1"/>
    <property type="match status" value="1"/>
</dbReference>
<evidence type="ECO:0000256" key="2">
    <source>
        <dbReference type="ARBA" id="ARBA00022898"/>
    </source>
</evidence>
<dbReference type="Pfam" id="PF00266">
    <property type="entry name" value="Aminotran_5"/>
    <property type="match status" value="1"/>
</dbReference>
<feature type="domain" description="Aminotransferase class V" evidence="3">
    <location>
        <begin position="51"/>
        <end position="419"/>
    </location>
</feature>
<name>A0ABM8G0P5_9CELL</name>
<keyword evidence="4" id="KW-0808">Transferase</keyword>
<dbReference type="InterPro" id="IPR015422">
    <property type="entry name" value="PyrdxlP-dep_Trfase_small"/>
</dbReference>
<dbReference type="Proteomes" id="UP001321475">
    <property type="component" value="Chromosome"/>
</dbReference>
<evidence type="ECO:0000256" key="1">
    <source>
        <dbReference type="ARBA" id="ARBA00001933"/>
    </source>
</evidence>
<dbReference type="EMBL" id="AP027729">
    <property type="protein sequence ID" value="BDZ41576.1"/>
    <property type="molecule type" value="Genomic_DNA"/>
</dbReference>
<dbReference type="InterPro" id="IPR015424">
    <property type="entry name" value="PyrdxlP-dep_Trfase"/>
</dbReference>
<dbReference type="RefSeq" id="WP_286218699.1">
    <property type="nucleotide sequence ID" value="NZ_AP027729.1"/>
</dbReference>
<dbReference type="GO" id="GO:0008483">
    <property type="term" value="F:transaminase activity"/>
    <property type="evidence" value="ECO:0007669"/>
    <property type="project" value="UniProtKB-KW"/>
</dbReference>